<reference evidence="1 2" key="1">
    <citation type="journal article" date="2022" name="Genome Biol. Evol.">
        <title>The Spruce Budworm Genome: Reconstructing the Evolutionary History of Antifreeze Proteins.</title>
        <authorList>
            <person name="Beliveau C."/>
            <person name="Gagne P."/>
            <person name="Picq S."/>
            <person name="Vernygora O."/>
            <person name="Keeling C.I."/>
            <person name="Pinkney K."/>
            <person name="Doucet D."/>
            <person name="Wen F."/>
            <person name="Johnston J.S."/>
            <person name="Maaroufi H."/>
            <person name="Boyle B."/>
            <person name="Laroche J."/>
            <person name="Dewar K."/>
            <person name="Juretic N."/>
            <person name="Blackburn G."/>
            <person name="Nisole A."/>
            <person name="Brunet B."/>
            <person name="Brandao M."/>
            <person name="Lumley L."/>
            <person name="Duan J."/>
            <person name="Quan G."/>
            <person name="Lucarotti C.J."/>
            <person name="Roe A.D."/>
            <person name="Sperling F.A.H."/>
            <person name="Levesque R.C."/>
            <person name="Cusson M."/>
        </authorList>
    </citation>
    <scope>NUCLEOTIDE SEQUENCE [LARGE SCALE GENOMIC DNA]</scope>
    <source>
        <strain evidence="1">Glfc:IPQL:Cfum</strain>
    </source>
</reference>
<comment type="caution">
    <text evidence="1">The sequence shown here is derived from an EMBL/GenBank/DDBJ whole genome shotgun (WGS) entry which is preliminary data.</text>
</comment>
<accession>A0ACC0K4T4</accession>
<protein>
    <submittedName>
        <fullName evidence="1">Uncharacterized protein</fullName>
    </submittedName>
</protein>
<sequence>MPKRKSEKEDEEKRRSKIQKLEKRLERYRSREITTPPNSNNHIEQQGQDEVETEAEAFSILEVEEVTDEGVDSLPNEVLMALGDENAQEKGYGEDIHSDITKRMDGILMKGLPKEQKEIITKNLLIPANMMLLEAPKLNNELNAILSSSTKTRDKLLEGRQQDLGLAGASVLYAIHKLSRGEDKIDIIKSLGDASRLLCNLHYEYTNMRKKLISPHLDKSLSLNLKENTRHLHRVQKTGTNLLDAQCKAHRRGVQLEGDTTSLSSATSPAPPRGARDAGYRRQRAEAVPNTHRGTHKDHRKYLRFMFNDSLYEFNCLPFGLATAPYAFTKLLKPVMEFLREQGIRTSHPMHAKLILGACILSGRRLAEG</sequence>
<evidence type="ECO:0000313" key="1">
    <source>
        <dbReference type="EMBL" id="KAI8431281.1"/>
    </source>
</evidence>
<name>A0ACC0K4T4_CHOFU</name>
<gene>
    <name evidence="1" type="ORF">MSG28_001306</name>
</gene>
<dbReference type="Proteomes" id="UP001064048">
    <property type="component" value="Chromosome Z"/>
</dbReference>
<evidence type="ECO:0000313" key="2">
    <source>
        <dbReference type="Proteomes" id="UP001064048"/>
    </source>
</evidence>
<dbReference type="EMBL" id="CM046131">
    <property type="protein sequence ID" value="KAI8431281.1"/>
    <property type="molecule type" value="Genomic_DNA"/>
</dbReference>
<organism evidence="1 2">
    <name type="scientific">Choristoneura fumiferana</name>
    <name type="common">Spruce budworm moth</name>
    <name type="synonym">Archips fumiferana</name>
    <dbReference type="NCBI Taxonomy" id="7141"/>
    <lineage>
        <taxon>Eukaryota</taxon>
        <taxon>Metazoa</taxon>
        <taxon>Ecdysozoa</taxon>
        <taxon>Arthropoda</taxon>
        <taxon>Hexapoda</taxon>
        <taxon>Insecta</taxon>
        <taxon>Pterygota</taxon>
        <taxon>Neoptera</taxon>
        <taxon>Endopterygota</taxon>
        <taxon>Lepidoptera</taxon>
        <taxon>Glossata</taxon>
        <taxon>Ditrysia</taxon>
        <taxon>Tortricoidea</taxon>
        <taxon>Tortricidae</taxon>
        <taxon>Tortricinae</taxon>
        <taxon>Choristoneura</taxon>
    </lineage>
</organism>
<proteinExistence type="predicted"/>
<keyword evidence="2" id="KW-1185">Reference proteome</keyword>